<dbReference type="Gene3D" id="3.40.630.70">
    <property type="entry name" value="Leucyl/phenylalanyl-tRNA-protein transferase, C-terminal domain"/>
    <property type="match status" value="1"/>
</dbReference>
<dbReference type="InterPro" id="IPR016181">
    <property type="entry name" value="Acyl_CoA_acyltransferase"/>
</dbReference>
<evidence type="ECO:0000313" key="17">
    <source>
        <dbReference type="Proteomes" id="UP000239936"/>
    </source>
</evidence>
<dbReference type="Pfam" id="PF03588">
    <property type="entry name" value="Leu_Phe_trans"/>
    <property type="match status" value="1"/>
</dbReference>
<dbReference type="RefSeq" id="WP_105073923.1">
    <property type="nucleotide sequence ID" value="NZ_JAFLKP010000012.1"/>
</dbReference>
<comment type="subcellular location">
    <subcellularLocation>
        <location evidence="1 15">Cytoplasm</location>
    </subcellularLocation>
</comment>
<dbReference type="InterPro" id="IPR042221">
    <property type="entry name" value="Leu/Phe-tRNA_Trfase_N"/>
</dbReference>
<evidence type="ECO:0000256" key="15">
    <source>
        <dbReference type="HAMAP-Rule" id="MF_00688"/>
    </source>
</evidence>
<dbReference type="InterPro" id="IPR042203">
    <property type="entry name" value="Leu/Phe-tRNA_Trfase_C"/>
</dbReference>
<comment type="catalytic activity">
    <reaction evidence="7 15">
        <text>N-terminal L-lysyl-[protein] + L-leucyl-tRNA(Leu) = N-terminal L-leucyl-L-lysyl-[protein] + tRNA(Leu) + H(+)</text>
        <dbReference type="Rhea" id="RHEA:12340"/>
        <dbReference type="Rhea" id="RHEA-COMP:9613"/>
        <dbReference type="Rhea" id="RHEA-COMP:9622"/>
        <dbReference type="Rhea" id="RHEA-COMP:12670"/>
        <dbReference type="Rhea" id="RHEA-COMP:12671"/>
        <dbReference type="ChEBI" id="CHEBI:15378"/>
        <dbReference type="ChEBI" id="CHEBI:65249"/>
        <dbReference type="ChEBI" id="CHEBI:78442"/>
        <dbReference type="ChEBI" id="CHEBI:78494"/>
        <dbReference type="ChEBI" id="CHEBI:133043"/>
        <dbReference type="EC" id="2.3.2.6"/>
    </reaction>
</comment>
<evidence type="ECO:0000256" key="9">
    <source>
        <dbReference type="ARBA" id="ARBA00061535"/>
    </source>
</evidence>
<reference evidence="16 17" key="1">
    <citation type="submission" date="2018-01" db="EMBL/GenBank/DDBJ databases">
        <title>The complete genome sequence of Chromatium okenii LaCa, a purple sulfur bacterium with a turbulent life.</title>
        <authorList>
            <person name="Luedin S.M."/>
            <person name="Liechti N."/>
            <person name="Storelli N."/>
            <person name="Danza F."/>
            <person name="Wittwer M."/>
            <person name="Pothier J.F."/>
            <person name="Tonolla M.A."/>
        </authorList>
    </citation>
    <scope>NUCLEOTIDE SEQUENCE [LARGE SCALE GENOMIC DNA]</scope>
    <source>
        <strain evidence="16 17">LaCa</strain>
    </source>
</reference>
<comment type="caution">
    <text evidence="16">The sequence shown here is derived from an EMBL/GenBank/DDBJ whole genome shotgun (WGS) entry which is preliminary data.</text>
</comment>
<comment type="catalytic activity">
    <reaction evidence="5 15">
        <text>L-phenylalanyl-tRNA(Phe) + an N-terminal L-alpha-aminoacyl-[protein] = an N-terminal L-phenylalanyl-L-alpha-aminoacyl-[protein] + tRNA(Phe)</text>
        <dbReference type="Rhea" id="RHEA:43632"/>
        <dbReference type="Rhea" id="RHEA-COMP:9668"/>
        <dbReference type="Rhea" id="RHEA-COMP:9699"/>
        <dbReference type="Rhea" id="RHEA-COMP:10636"/>
        <dbReference type="Rhea" id="RHEA-COMP:10637"/>
        <dbReference type="ChEBI" id="CHEBI:78442"/>
        <dbReference type="ChEBI" id="CHEBI:78531"/>
        <dbReference type="ChEBI" id="CHEBI:78597"/>
        <dbReference type="ChEBI" id="CHEBI:83561"/>
        <dbReference type="EC" id="2.3.2.6"/>
    </reaction>
</comment>
<dbReference type="FunFam" id="3.40.630.70:FF:000001">
    <property type="entry name" value="Leucyl/phenylalanyl-tRNA--protein transferase"/>
    <property type="match status" value="1"/>
</dbReference>
<dbReference type="NCBIfam" id="TIGR00667">
    <property type="entry name" value="aat"/>
    <property type="match status" value="1"/>
</dbReference>
<evidence type="ECO:0000256" key="8">
    <source>
        <dbReference type="ARBA" id="ARBA00054043"/>
    </source>
</evidence>
<evidence type="ECO:0000256" key="10">
    <source>
        <dbReference type="ARBA" id="ARBA00066767"/>
    </source>
</evidence>
<evidence type="ECO:0000256" key="14">
    <source>
        <dbReference type="ARBA" id="ARBA00083640"/>
    </source>
</evidence>
<dbReference type="InterPro" id="IPR004616">
    <property type="entry name" value="Leu/Phe-tRNA_Trfase"/>
</dbReference>
<evidence type="ECO:0000256" key="2">
    <source>
        <dbReference type="ARBA" id="ARBA00022490"/>
    </source>
</evidence>
<protein>
    <recommendedName>
        <fullName evidence="11 15">Leucyl/phenylalanyl-tRNA--protein transferase</fullName>
        <ecNumber evidence="10 15">2.3.2.6</ecNumber>
    </recommendedName>
    <alternativeName>
        <fullName evidence="12 15">L/F-transferase</fullName>
    </alternativeName>
    <alternativeName>
        <fullName evidence="13 15">Leucyltransferase</fullName>
    </alternativeName>
    <alternativeName>
        <fullName evidence="14 15">Phenyalanyltransferase</fullName>
    </alternativeName>
</protein>
<dbReference type="Gene3D" id="3.30.70.3550">
    <property type="entry name" value="Leucyl/phenylalanyl-tRNA-protein transferase, N-terminal domain"/>
    <property type="match status" value="1"/>
</dbReference>
<dbReference type="GO" id="GO:0008914">
    <property type="term" value="F:leucyl-tRNA--protein transferase activity"/>
    <property type="evidence" value="ECO:0007669"/>
    <property type="project" value="UniProtKB-UniRule"/>
</dbReference>
<dbReference type="PANTHER" id="PTHR30098:SF2">
    <property type="entry name" value="LEUCYL_PHENYLALANYL-TRNA--PROTEIN TRANSFERASE"/>
    <property type="match status" value="1"/>
</dbReference>
<organism evidence="16 17">
    <name type="scientific">Chromatium okenii</name>
    <dbReference type="NCBI Taxonomy" id="61644"/>
    <lineage>
        <taxon>Bacteria</taxon>
        <taxon>Pseudomonadati</taxon>
        <taxon>Pseudomonadota</taxon>
        <taxon>Gammaproteobacteria</taxon>
        <taxon>Chromatiales</taxon>
        <taxon>Chromatiaceae</taxon>
        <taxon>Chromatium</taxon>
    </lineage>
</organism>
<sequence>MLALLDPHDPTAFPHPDQALREPNGLLAVGGDLSVTRLHHAYRHGIFPWFSPGDPLLWWSPDPRLVLFPDQVHISRSLAKRLRQQRFTLSFDVAFARVIRSCAAPRDEDGGTWLVPEMIAAYENLHQHHLAHSVEVWRGEQLVGGLYGVAIGRVFFGESMFSRVSDASKIALVHLCQQLAEWEFGVIDCQMQTAHLQRMGAVTVPRATFLTLLDQFSPLPGRLTRWNGESVR</sequence>
<gene>
    <name evidence="15" type="primary">aat</name>
    <name evidence="16" type="ORF">CXB77_11135</name>
</gene>
<evidence type="ECO:0000256" key="6">
    <source>
        <dbReference type="ARBA" id="ARBA00050652"/>
    </source>
</evidence>
<evidence type="ECO:0000256" key="7">
    <source>
        <dbReference type="ARBA" id="ARBA00051538"/>
    </source>
</evidence>
<accession>A0A2S7XRD4</accession>
<name>A0A2S7XRD4_9GAMM</name>
<dbReference type="GO" id="GO:0005737">
    <property type="term" value="C:cytoplasm"/>
    <property type="evidence" value="ECO:0007669"/>
    <property type="project" value="UniProtKB-SubCell"/>
</dbReference>
<comment type="function">
    <text evidence="8 15">Functions in the N-end rule pathway of protein degradation where it conjugates Leu, Phe and, less efficiently, Met from aminoacyl-tRNAs to the N-termini of proteins containing an N-terminal arginine or lysine.</text>
</comment>
<dbReference type="HAMAP" id="MF_00688">
    <property type="entry name" value="Leu_Phe_trans"/>
    <property type="match status" value="1"/>
</dbReference>
<evidence type="ECO:0000256" key="12">
    <source>
        <dbReference type="ARBA" id="ARBA00077136"/>
    </source>
</evidence>
<keyword evidence="2 15" id="KW-0963">Cytoplasm</keyword>
<dbReference type="PANTHER" id="PTHR30098">
    <property type="entry name" value="LEUCYL/PHENYLALANYL-TRNA--PROTEIN TRANSFERASE"/>
    <property type="match status" value="1"/>
</dbReference>
<dbReference type="SUPFAM" id="SSF55729">
    <property type="entry name" value="Acyl-CoA N-acyltransferases (Nat)"/>
    <property type="match status" value="1"/>
</dbReference>
<comment type="similarity">
    <text evidence="9 15">Belongs to the L/F-transferase family.</text>
</comment>
<evidence type="ECO:0000256" key="1">
    <source>
        <dbReference type="ARBA" id="ARBA00004496"/>
    </source>
</evidence>
<evidence type="ECO:0000256" key="4">
    <source>
        <dbReference type="ARBA" id="ARBA00023315"/>
    </source>
</evidence>
<evidence type="ECO:0000256" key="3">
    <source>
        <dbReference type="ARBA" id="ARBA00022679"/>
    </source>
</evidence>
<evidence type="ECO:0000256" key="5">
    <source>
        <dbReference type="ARBA" id="ARBA00050607"/>
    </source>
</evidence>
<dbReference type="EMBL" id="PPGH01000035">
    <property type="protein sequence ID" value="PQJ96297.1"/>
    <property type="molecule type" value="Genomic_DNA"/>
</dbReference>
<dbReference type="GO" id="GO:0030163">
    <property type="term" value="P:protein catabolic process"/>
    <property type="evidence" value="ECO:0007669"/>
    <property type="project" value="UniProtKB-UniRule"/>
</dbReference>
<keyword evidence="4 15" id="KW-0012">Acyltransferase</keyword>
<evidence type="ECO:0000313" key="16">
    <source>
        <dbReference type="EMBL" id="PQJ96297.1"/>
    </source>
</evidence>
<evidence type="ECO:0000256" key="11">
    <source>
        <dbReference type="ARBA" id="ARBA00074372"/>
    </source>
</evidence>
<keyword evidence="17" id="KW-1185">Reference proteome</keyword>
<proteinExistence type="inferred from homology"/>
<dbReference type="FunFam" id="3.30.70.3550:FF:000001">
    <property type="entry name" value="Leucyl/phenylalanyl-tRNA--protein transferase"/>
    <property type="match status" value="1"/>
</dbReference>
<dbReference type="Proteomes" id="UP000239936">
    <property type="component" value="Unassembled WGS sequence"/>
</dbReference>
<evidence type="ECO:0000256" key="13">
    <source>
        <dbReference type="ARBA" id="ARBA00077165"/>
    </source>
</evidence>
<comment type="catalytic activity">
    <reaction evidence="6 15">
        <text>N-terminal L-arginyl-[protein] + L-leucyl-tRNA(Leu) = N-terminal L-leucyl-L-arginyl-[protein] + tRNA(Leu) + H(+)</text>
        <dbReference type="Rhea" id="RHEA:50416"/>
        <dbReference type="Rhea" id="RHEA-COMP:9613"/>
        <dbReference type="Rhea" id="RHEA-COMP:9622"/>
        <dbReference type="Rhea" id="RHEA-COMP:12672"/>
        <dbReference type="Rhea" id="RHEA-COMP:12673"/>
        <dbReference type="ChEBI" id="CHEBI:15378"/>
        <dbReference type="ChEBI" id="CHEBI:64719"/>
        <dbReference type="ChEBI" id="CHEBI:78442"/>
        <dbReference type="ChEBI" id="CHEBI:78494"/>
        <dbReference type="ChEBI" id="CHEBI:133044"/>
        <dbReference type="EC" id="2.3.2.6"/>
    </reaction>
</comment>
<keyword evidence="3 15" id="KW-0808">Transferase</keyword>
<dbReference type="AlphaFoldDB" id="A0A2S7XRD4"/>
<dbReference type="EC" id="2.3.2.6" evidence="10 15"/>
<dbReference type="OrthoDB" id="9790282at2"/>